<organism evidence="1 2">
    <name type="scientific">Fusibacter ferrireducens</name>
    <dbReference type="NCBI Taxonomy" id="2785058"/>
    <lineage>
        <taxon>Bacteria</taxon>
        <taxon>Bacillati</taxon>
        <taxon>Bacillota</taxon>
        <taxon>Clostridia</taxon>
        <taxon>Eubacteriales</taxon>
        <taxon>Eubacteriales Family XII. Incertae Sedis</taxon>
        <taxon>Fusibacter</taxon>
    </lineage>
</organism>
<dbReference type="EMBL" id="JADKNH010000007">
    <property type="protein sequence ID" value="MBF4693834.1"/>
    <property type="molecule type" value="Genomic_DNA"/>
</dbReference>
<proteinExistence type="predicted"/>
<evidence type="ECO:0000313" key="1">
    <source>
        <dbReference type="EMBL" id="MBF4693834.1"/>
    </source>
</evidence>
<dbReference type="Proteomes" id="UP000614200">
    <property type="component" value="Unassembled WGS sequence"/>
</dbReference>
<sequence length="120" mass="14173">MNPRVKKIVNGMIVLLTVSMILKVSYELKWIDILLGILKVETKDKKVQKISFKALSFVAKADHEIDFLIEMKSMGWHFLKHYGRGMIFEKEGYEILISKRTYFNKYAFYEVTTKEIFDVI</sequence>
<protein>
    <submittedName>
        <fullName evidence="1">Uncharacterized protein</fullName>
    </submittedName>
</protein>
<reference evidence="1 2" key="1">
    <citation type="submission" date="2020-11" db="EMBL/GenBank/DDBJ databases">
        <title>Fusibacter basophilias sp. nov.</title>
        <authorList>
            <person name="Qiu D."/>
        </authorList>
    </citation>
    <scope>NUCLEOTIDE SEQUENCE [LARGE SCALE GENOMIC DNA]</scope>
    <source>
        <strain evidence="1 2">Q10-2</strain>
    </source>
</reference>
<dbReference type="RefSeq" id="WP_194702078.1">
    <property type="nucleotide sequence ID" value="NZ_JADKNH010000007.1"/>
</dbReference>
<name>A0ABR9ZTM2_9FIRM</name>
<accession>A0ABR9ZTM2</accession>
<keyword evidence="2" id="KW-1185">Reference proteome</keyword>
<comment type="caution">
    <text evidence="1">The sequence shown here is derived from an EMBL/GenBank/DDBJ whole genome shotgun (WGS) entry which is preliminary data.</text>
</comment>
<evidence type="ECO:0000313" key="2">
    <source>
        <dbReference type="Proteomes" id="UP000614200"/>
    </source>
</evidence>
<gene>
    <name evidence="1" type="ORF">ISU02_12005</name>
</gene>